<keyword evidence="3" id="KW-1185">Reference proteome</keyword>
<gene>
    <name evidence="2" type="ORF">BJX63DRAFT_285347</name>
</gene>
<comment type="caution">
    <text evidence="2">The sequence shown here is derived from an EMBL/GenBank/DDBJ whole genome shotgun (WGS) entry which is preliminary data.</text>
</comment>
<keyword evidence="1" id="KW-0732">Signal</keyword>
<accession>A0ABR4H731</accession>
<dbReference type="EMBL" id="JBFXLT010000060">
    <property type="protein sequence ID" value="KAL2811241.1"/>
    <property type="molecule type" value="Genomic_DNA"/>
</dbReference>
<sequence length="158" mass="17391">MFLSSRRIAHPRSTPWSFIAPSSTCSMWLLRFLDLSTVVVSQPPDPRGTAGSPTPFRHARRPPLAAAHQPLASSCNAVLLLIGRHNSCLTHFVVGKPTKERMCTFLVCVVVAHCYSYTRPGVSTSCSTRQCTTHLDAIDPETLFLLLLLLLRAECNTS</sequence>
<evidence type="ECO:0000313" key="2">
    <source>
        <dbReference type="EMBL" id="KAL2811241.1"/>
    </source>
</evidence>
<feature type="signal peptide" evidence="1">
    <location>
        <begin position="1"/>
        <end position="41"/>
    </location>
</feature>
<evidence type="ECO:0000313" key="3">
    <source>
        <dbReference type="Proteomes" id="UP001610334"/>
    </source>
</evidence>
<organism evidence="2 3">
    <name type="scientific">Aspergillus granulosus</name>
    <dbReference type="NCBI Taxonomy" id="176169"/>
    <lineage>
        <taxon>Eukaryota</taxon>
        <taxon>Fungi</taxon>
        <taxon>Dikarya</taxon>
        <taxon>Ascomycota</taxon>
        <taxon>Pezizomycotina</taxon>
        <taxon>Eurotiomycetes</taxon>
        <taxon>Eurotiomycetidae</taxon>
        <taxon>Eurotiales</taxon>
        <taxon>Aspergillaceae</taxon>
        <taxon>Aspergillus</taxon>
        <taxon>Aspergillus subgen. Nidulantes</taxon>
    </lineage>
</organism>
<reference evidence="2 3" key="1">
    <citation type="submission" date="2024-07" db="EMBL/GenBank/DDBJ databases">
        <title>Section-level genome sequencing and comparative genomics of Aspergillus sections Usti and Cavernicolus.</title>
        <authorList>
            <consortium name="Lawrence Berkeley National Laboratory"/>
            <person name="Nybo J.L."/>
            <person name="Vesth T.C."/>
            <person name="Theobald S."/>
            <person name="Frisvad J.C."/>
            <person name="Larsen T.O."/>
            <person name="Kjaerboelling I."/>
            <person name="Rothschild-Mancinelli K."/>
            <person name="Lyhne E.K."/>
            <person name="Kogle M.E."/>
            <person name="Barry K."/>
            <person name="Clum A."/>
            <person name="Na H."/>
            <person name="Ledsgaard L."/>
            <person name="Lin J."/>
            <person name="Lipzen A."/>
            <person name="Kuo A."/>
            <person name="Riley R."/>
            <person name="Mondo S."/>
            <person name="Labutti K."/>
            <person name="Haridas S."/>
            <person name="Pangalinan J."/>
            <person name="Salamov A.A."/>
            <person name="Simmons B.A."/>
            <person name="Magnuson J.K."/>
            <person name="Chen J."/>
            <person name="Drula E."/>
            <person name="Henrissat B."/>
            <person name="Wiebenga A."/>
            <person name="Lubbers R.J."/>
            <person name="Gomes A.C."/>
            <person name="Makela M.R."/>
            <person name="Stajich J."/>
            <person name="Grigoriev I.V."/>
            <person name="Mortensen U.H."/>
            <person name="De Vries R.P."/>
            <person name="Baker S.E."/>
            <person name="Andersen M.R."/>
        </authorList>
    </citation>
    <scope>NUCLEOTIDE SEQUENCE [LARGE SCALE GENOMIC DNA]</scope>
    <source>
        <strain evidence="2 3">CBS 588.65</strain>
    </source>
</reference>
<protein>
    <submittedName>
        <fullName evidence="2">Uncharacterized protein</fullName>
    </submittedName>
</protein>
<dbReference type="Proteomes" id="UP001610334">
    <property type="component" value="Unassembled WGS sequence"/>
</dbReference>
<proteinExistence type="predicted"/>
<feature type="chain" id="PRO_5045085733" evidence="1">
    <location>
        <begin position="42"/>
        <end position="158"/>
    </location>
</feature>
<evidence type="ECO:0000256" key="1">
    <source>
        <dbReference type="SAM" id="SignalP"/>
    </source>
</evidence>
<name>A0ABR4H731_9EURO</name>